<feature type="region of interest" description="Disordered" evidence="1">
    <location>
        <begin position="409"/>
        <end position="454"/>
    </location>
</feature>
<dbReference type="SUPFAM" id="SSF53448">
    <property type="entry name" value="Nucleotide-diphospho-sugar transferases"/>
    <property type="match status" value="1"/>
</dbReference>
<accession>A0A644W1T3</accession>
<name>A0A644W1T3_9ZZZZ</name>
<evidence type="ECO:0000256" key="1">
    <source>
        <dbReference type="SAM" id="MobiDB-lite"/>
    </source>
</evidence>
<dbReference type="GO" id="GO:0061603">
    <property type="term" value="F:molybdenum cofactor guanylyltransferase activity"/>
    <property type="evidence" value="ECO:0007669"/>
    <property type="project" value="UniProtKB-EC"/>
</dbReference>
<feature type="region of interest" description="Disordered" evidence="1">
    <location>
        <begin position="1"/>
        <end position="86"/>
    </location>
</feature>
<dbReference type="PANTHER" id="PTHR43777">
    <property type="entry name" value="MOLYBDENUM COFACTOR CYTIDYLYLTRANSFERASE"/>
    <property type="match status" value="1"/>
</dbReference>
<dbReference type="Gene3D" id="3.90.550.10">
    <property type="entry name" value="Spore Coat Polysaccharide Biosynthesis Protein SpsA, Chain A"/>
    <property type="match status" value="1"/>
</dbReference>
<comment type="caution">
    <text evidence="3">The sequence shown here is derived from an EMBL/GenBank/DDBJ whole genome shotgun (WGS) entry which is preliminary data.</text>
</comment>
<dbReference type="InterPro" id="IPR029044">
    <property type="entry name" value="Nucleotide-diphossugar_trans"/>
</dbReference>
<keyword evidence="3" id="KW-0548">Nucleotidyltransferase</keyword>
<dbReference type="EC" id="2.7.7.77" evidence="3"/>
<feature type="compositionally biased region" description="Basic residues" evidence="1">
    <location>
        <begin position="10"/>
        <end position="24"/>
    </location>
</feature>
<sequence length="811" mass="88689">MNHRTALGTQHRRKPVQRRPRLGRRGPDLGQARPADEGQLHPRPAALECHERPGRQRRAQPRKLARARGREHHIGGAKGFGRGHRLEPVPIGVTLGGIDPAGLQRRLLRLGDQPHRGLDPCRIGGAELHPEPAPEQGERQPVGLVPERDRAHPRDLAHDRRAGDLHRRPPRRGDMAQRRRKLGTGEVGIGHRLELERLGERQERCRLDHLGRAGEDGSQRPLGQPRPRRLEPVEIAHRILDRALARRQRRGAAVGHPQCLGQRGGFDRPLRGHGIAQPGPHRRLRIKPPPSGHEIKCRRRSGPARETHQPAGRGNQPHPGLGRGKAGPRQRHAQPGGLGKREPAAGNRAGQHRDHRHPRRGDPVGQHAQRRHSHDFGIILRGIGRHRPAPLAGAQDDRAQLRVLIAGGQRPGQSRTQPGIEARTRRRLGRPRQSDERHALAPLQPCPSRHRPSAPPFRRVYGQALRLQGKTVLFQRLDASSGSGSGFVLRRVVATEGGCRQQIEPFFRDLLATDGAIAVFALGHPPLGRLDHPHLVLRRDTEPAQHLVGLVPGCLFGPVLLALALLKVVGNLVDARQKERLAGFKFRPPGIEGFHGFLLCFRCIVAGSVKSGLDAGQSCRLEGMKMTRTIGALLAAGISRRFGPEDKLLAPFRGRPLATHAAHALLAVPVDERVAVISSPALRPLLADYEIVEVAPGCQQSDSLRAAIDHAEAVGAELLLIVLADMPRVPPSLMRQVLEHAAADRPASAWAGSHGAPPVCLPASMFDELRALDGDRGAGSLLRGAPEVVRVPCMPHLLADIDTPEDLARLQ</sequence>
<feature type="compositionally biased region" description="Basic and acidic residues" evidence="1">
    <location>
        <begin position="128"/>
        <end position="138"/>
    </location>
</feature>
<gene>
    <name evidence="3" type="primary">mobA_14</name>
    <name evidence="3" type="ORF">SDC9_42864</name>
</gene>
<dbReference type="EMBL" id="VSSQ01000521">
    <property type="protein sequence ID" value="MPL96682.1"/>
    <property type="molecule type" value="Genomic_DNA"/>
</dbReference>
<evidence type="ECO:0000259" key="2">
    <source>
        <dbReference type="Pfam" id="PF12804"/>
    </source>
</evidence>
<proteinExistence type="predicted"/>
<feature type="compositionally biased region" description="Basic and acidic residues" evidence="1">
    <location>
        <begin position="146"/>
        <end position="177"/>
    </location>
</feature>
<feature type="domain" description="MobA-like NTP transferase" evidence="2">
    <location>
        <begin position="631"/>
        <end position="784"/>
    </location>
</feature>
<feature type="region of interest" description="Disordered" evidence="1">
    <location>
        <begin position="209"/>
        <end position="231"/>
    </location>
</feature>
<keyword evidence="3" id="KW-0808">Transferase</keyword>
<organism evidence="3">
    <name type="scientific">bioreactor metagenome</name>
    <dbReference type="NCBI Taxonomy" id="1076179"/>
    <lineage>
        <taxon>unclassified sequences</taxon>
        <taxon>metagenomes</taxon>
        <taxon>ecological metagenomes</taxon>
    </lineage>
</organism>
<feature type="region of interest" description="Disordered" evidence="1">
    <location>
        <begin position="124"/>
        <end position="183"/>
    </location>
</feature>
<dbReference type="PANTHER" id="PTHR43777:SF1">
    <property type="entry name" value="MOLYBDENUM COFACTOR CYTIDYLYLTRANSFERASE"/>
    <property type="match status" value="1"/>
</dbReference>
<feature type="compositionally biased region" description="Basic and acidic residues" evidence="1">
    <location>
        <begin position="209"/>
        <end position="218"/>
    </location>
</feature>
<reference evidence="3" key="1">
    <citation type="submission" date="2019-08" db="EMBL/GenBank/DDBJ databases">
        <authorList>
            <person name="Kucharzyk K."/>
            <person name="Murdoch R.W."/>
            <person name="Higgins S."/>
            <person name="Loffler F."/>
        </authorList>
    </citation>
    <scope>NUCLEOTIDE SEQUENCE</scope>
</reference>
<dbReference type="CDD" id="cd04182">
    <property type="entry name" value="GT_2_like_f"/>
    <property type="match status" value="1"/>
</dbReference>
<dbReference type="AlphaFoldDB" id="A0A644W1T3"/>
<dbReference type="Pfam" id="PF12804">
    <property type="entry name" value="NTP_transf_3"/>
    <property type="match status" value="1"/>
</dbReference>
<protein>
    <submittedName>
        <fullName evidence="3">Molybdenum cofactor guanylyltransferase</fullName>
        <ecNumber evidence="3">2.7.7.77</ecNumber>
    </submittedName>
</protein>
<evidence type="ECO:0000313" key="3">
    <source>
        <dbReference type="EMBL" id="MPL96682.1"/>
    </source>
</evidence>
<dbReference type="InterPro" id="IPR025877">
    <property type="entry name" value="MobA-like_NTP_Trfase"/>
</dbReference>
<feature type="region of interest" description="Disordered" evidence="1">
    <location>
        <begin position="248"/>
        <end position="372"/>
    </location>
</feature>
<feature type="compositionally biased region" description="Basic residues" evidence="1">
    <location>
        <begin position="55"/>
        <end position="71"/>
    </location>
</feature>